<evidence type="ECO:0000256" key="5">
    <source>
        <dbReference type="ARBA" id="ARBA00022722"/>
    </source>
</evidence>
<evidence type="ECO:0000256" key="1">
    <source>
        <dbReference type="ARBA" id="ARBA00010879"/>
    </source>
</evidence>
<keyword evidence="11" id="KW-1185">Reference proteome</keyword>
<dbReference type="EC" id="3.1.26.4" evidence="2"/>
<dbReference type="PANTHER" id="PTHR37984:SF5">
    <property type="entry name" value="PROTEIN NYNRIN-LIKE"/>
    <property type="match status" value="1"/>
</dbReference>
<reference evidence="10 11" key="1">
    <citation type="journal article" date="2012" name="Genome Biol.">
        <title>Sequencing three crocodilian genomes to illuminate the evolution of archosaurs and amniotes.</title>
        <authorList>
            <person name="St John J.A."/>
            <person name="Braun E.L."/>
            <person name="Isberg S.R."/>
            <person name="Miles L.G."/>
            <person name="Chong A.Y."/>
            <person name="Gongora J."/>
            <person name="Dalzell P."/>
            <person name="Moran C."/>
            <person name="Bed'hom B."/>
            <person name="Abzhanov A."/>
            <person name="Burgess S.C."/>
            <person name="Cooksey A.M."/>
            <person name="Castoe T.A."/>
            <person name="Crawford N.G."/>
            <person name="Densmore L.D."/>
            <person name="Drew J.C."/>
            <person name="Edwards S.V."/>
            <person name="Faircloth B.C."/>
            <person name="Fujita M.K."/>
            <person name="Greenwold M.J."/>
            <person name="Hoffmann F.G."/>
            <person name="Howard J.M."/>
            <person name="Iguchi T."/>
            <person name="Janes D.E."/>
            <person name="Khan S.Y."/>
            <person name="Kohno S."/>
            <person name="de Koning A.J."/>
            <person name="Lance S.L."/>
            <person name="McCarthy F.M."/>
            <person name="McCormack J.E."/>
            <person name="Merchant M.E."/>
            <person name="Peterson D.G."/>
            <person name="Pollock D.D."/>
            <person name="Pourmand N."/>
            <person name="Raney B.J."/>
            <person name="Roessler K.A."/>
            <person name="Sanford J.R."/>
            <person name="Sawyer R.H."/>
            <person name="Schmidt C.J."/>
            <person name="Triplett E.W."/>
            <person name="Tuberville T.D."/>
            <person name="Venegas-Anaya M."/>
            <person name="Howard J.T."/>
            <person name="Jarvis E.D."/>
            <person name="Guillette L.J.Jr."/>
            <person name="Glenn T.C."/>
            <person name="Green R.E."/>
            <person name="Ray D.A."/>
        </authorList>
    </citation>
    <scope>NUCLEOTIDE SEQUENCE [LARGE SCALE GENOMIC DNA]</scope>
    <source>
        <strain evidence="10">KSC_2009_1</strain>
    </source>
</reference>
<dbReference type="InterPro" id="IPR000477">
    <property type="entry name" value="RT_dom"/>
</dbReference>
<dbReference type="GO" id="GO:0003964">
    <property type="term" value="F:RNA-directed DNA polymerase activity"/>
    <property type="evidence" value="ECO:0007669"/>
    <property type="project" value="UniProtKB-KW"/>
</dbReference>
<dbReference type="STRING" id="8496.A0A151NN19"/>
<dbReference type="FunFam" id="3.10.20.370:FF:000001">
    <property type="entry name" value="Retrovirus-related Pol polyprotein from transposon 17.6-like protein"/>
    <property type="match status" value="1"/>
</dbReference>
<comment type="caution">
    <text evidence="10">The sequence shown here is derived from an EMBL/GenBank/DDBJ whole genome shotgun (WGS) entry which is preliminary data.</text>
</comment>
<name>A0A151NN19_ALLMI</name>
<dbReference type="SUPFAM" id="SSF56672">
    <property type="entry name" value="DNA/RNA polymerases"/>
    <property type="match status" value="1"/>
</dbReference>
<dbReference type="InterPro" id="IPR043128">
    <property type="entry name" value="Rev_trsase/Diguanyl_cyclase"/>
</dbReference>
<keyword evidence="6" id="KW-0255">Endonuclease</keyword>
<keyword evidence="4" id="KW-0548">Nucleotidyltransferase</keyword>
<keyword evidence="5" id="KW-0540">Nuclease</keyword>
<keyword evidence="3" id="KW-0808">Transferase</keyword>
<evidence type="ECO:0000256" key="7">
    <source>
        <dbReference type="ARBA" id="ARBA00022801"/>
    </source>
</evidence>
<evidence type="ECO:0000259" key="9">
    <source>
        <dbReference type="PROSITE" id="PS50878"/>
    </source>
</evidence>
<dbReference type="CDD" id="cd09274">
    <property type="entry name" value="RNase_HI_RT_Ty3"/>
    <property type="match status" value="1"/>
</dbReference>
<keyword evidence="7" id="KW-0378">Hydrolase</keyword>
<dbReference type="Proteomes" id="UP000050525">
    <property type="component" value="Unassembled WGS sequence"/>
</dbReference>
<dbReference type="AlphaFoldDB" id="A0A151NN19"/>
<proteinExistence type="inferred from homology"/>
<dbReference type="InterPro" id="IPR050951">
    <property type="entry name" value="Retrovirus_Pol_polyprotein"/>
</dbReference>
<dbReference type="Gene3D" id="3.30.70.270">
    <property type="match status" value="2"/>
</dbReference>
<gene>
    <name evidence="10" type="ORF">Y1Q_0007296</name>
</gene>
<comment type="similarity">
    <text evidence="1">Belongs to the beta type-B retroviral polymerase family. HERV class-II K(HML-2) pol subfamily.</text>
</comment>
<dbReference type="Pfam" id="PF00078">
    <property type="entry name" value="RVT_1"/>
    <property type="match status" value="1"/>
</dbReference>
<accession>A0A151NN19</accession>
<feature type="domain" description="Reverse transcriptase" evidence="9">
    <location>
        <begin position="1"/>
        <end position="207"/>
    </location>
</feature>
<dbReference type="PROSITE" id="PS50878">
    <property type="entry name" value="RT_POL"/>
    <property type="match status" value="1"/>
</dbReference>
<evidence type="ECO:0000256" key="4">
    <source>
        <dbReference type="ARBA" id="ARBA00022695"/>
    </source>
</evidence>
<evidence type="ECO:0000313" key="10">
    <source>
        <dbReference type="EMBL" id="KYO38188.1"/>
    </source>
</evidence>
<keyword evidence="8" id="KW-0695">RNA-directed DNA polymerase</keyword>
<dbReference type="Pfam" id="PF17917">
    <property type="entry name" value="RT_RNaseH"/>
    <property type="match status" value="1"/>
</dbReference>
<evidence type="ECO:0000256" key="3">
    <source>
        <dbReference type="ARBA" id="ARBA00022679"/>
    </source>
</evidence>
<evidence type="ECO:0000256" key="6">
    <source>
        <dbReference type="ARBA" id="ARBA00022759"/>
    </source>
</evidence>
<sequence>MLLGRDWTPIYDVLDRVRDTEVAHKKIQDRVGWLGEIEENKGSADEADELDLSDLTSSLLFREAQEEDPEIGALREQAQKLVERIEDSRYISTLDLAKGYWHLPVAKEDRLKTAFGTPWGLNEFIRMPFGLHGAAATFQRLMDQILAPHAEYAAAYIDDIVIYTRTWEQHKSTLRAILTELRHTGLTANPRKCALAQKETKYLGFLVGRGMIKPLADKVETIHNFTAPQDCRQLQSFLGLTNYYRRFVPHFAELPTPLSEALKGRKTGAVRWTREMAQSFERLKMALCEDVIIHTPDFRKPFILQTDTSETAVGAVLTQEEEGSERPVTYASRKLLPAEKRYATIDHECLAIQWAVDHFRYYLMGREFKLITDHAPLKWLSTAKTDNARITQWALALQPYKFYIIHWPRKTNTVADFLSRCRGEDQTGGQGGQEKGWTDTTGTLEQYSLFWMEYF</sequence>
<protein>
    <recommendedName>
        <fullName evidence="2">ribonuclease H</fullName>
        <ecNumber evidence="2">3.1.26.4</ecNumber>
    </recommendedName>
</protein>
<dbReference type="FunFam" id="3.30.70.270:FF:000020">
    <property type="entry name" value="Transposon Tf2-6 polyprotein-like Protein"/>
    <property type="match status" value="1"/>
</dbReference>
<dbReference type="InterPro" id="IPR043502">
    <property type="entry name" value="DNA/RNA_pol_sf"/>
</dbReference>
<evidence type="ECO:0000313" key="11">
    <source>
        <dbReference type="Proteomes" id="UP000050525"/>
    </source>
</evidence>
<dbReference type="PANTHER" id="PTHR37984">
    <property type="entry name" value="PROTEIN CBG26694"/>
    <property type="match status" value="1"/>
</dbReference>
<evidence type="ECO:0000256" key="2">
    <source>
        <dbReference type="ARBA" id="ARBA00012180"/>
    </source>
</evidence>
<organism evidence="10 11">
    <name type="scientific">Alligator mississippiensis</name>
    <name type="common">American alligator</name>
    <dbReference type="NCBI Taxonomy" id="8496"/>
    <lineage>
        <taxon>Eukaryota</taxon>
        <taxon>Metazoa</taxon>
        <taxon>Chordata</taxon>
        <taxon>Craniata</taxon>
        <taxon>Vertebrata</taxon>
        <taxon>Euteleostomi</taxon>
        <taxon>Archelosauria</taxon>
        <taxon>Archosauria</taxon>
        <taxon>Crocodylia</taxon>
        <taxon>Alligatoridae</taxon>
        <taxon>Alligatorinae</taxon>
        <taxon>Alligator</taxon>
    </lineage>
</organism>
<evidence type="ECO:0000256" key="8">
    <source>
        <dbReference type="ARBA" id="ARBA00022918"/>
    </source>
</evidence>
<dbReference type="GO" id="GO:0004523">
    <property type="term" value="F:RNA-DNA hybrid ribonuclease activity"/>
    <property type="evidence" value="ECO:0007669"/>
    <property type="project" value="UniProtKB-EC"/>
</dbReference>
<dbReference type="InterPro" id="IPR041373">
    <property type="entry name" value="RT_RNaseH"/>
</dbReference>
<dbReference type="CDD" id="cd01647">
    <property type="entry name" value="RT_LTR"/>
    <property type="match status" value="1"/>
</dbReference>
<dbReference type="EMBL" id="AKHW03002528">
    <property type="protein sequence ID" value="KYO38188.1"/>
    <property type="molecule type" value="Genomic_DNA"/>
</dbReference>
<dbReference type="Gene3D" id="3.10.20.370">
    <property type="match status" value="1"/>
</dbReference>